<evidence type="ECO:0000313" key="6">
    <source>
        <dbReference type="EMBL" id="BAT71256.1"/>
    </source>
</evidence>
<keyword evidence="4" id="KW-0598">Phosphotransferase system</keyword>
<name>A0A0S3QSE0_THET7</name>
<evidence type="ECO:0000256" key="3">
    <source>
        <dbReference type="ARBA" id="ARBA00022490"/>
    </source>
</evidence>
<sequence>MKKERIVVSNKYGIHARVAAAIVKEASKYKSDIYIEKEDDGMKANCKSILGLLALGASKGTVLTLEVNGEDEQDAVEAMKNLFEKGIPKDE</sequence>
<evidence type="ECO:0000256" key="2">
    <source>
        <dbReference type="ARBA" id="ARBA00010736"/>
    </source>
</evidence>
<evidence type="ECO:0000313" key="7">
    <source>
        <dbReference type="Proteomes" id="UP000063234"/>
    </source>
</evidence>
<dbReference type="InterPro" id="IPR050399">
    <property type="entry name" value="HPr"/>
</dbReference>
<dbReference type="Pfam" id="PF00381">
    <property type="entry name" value="PTS-HPr"/>
    <property type="match status" value="1"/>
</dbReference>
<dbReference type="Gene3D" id="3.30.1340.10">
    <property type="entry name" value="HPr-like"/>
    <property type="match status" value="1"/>
</dbReference>
<evidence type="ECO:0000259" key="5">
    <source>
        <dbReference type="PROSITE" id="PS51350"/>
    </source>
</evidence>
<dbReference type="Proteomes" id="UP000063234">
    <property type="component" value="Chromosome"/>
</dbReference>
<dbReference type="InterPro" id="IPR000032">
    <property type="entry name" value="HPr-like"/>
</dbReference>
<dbReference type="GO" id="GO:0005737">
    <property type="term" value="C:cytoplasm"/>
    <property type="evidence" value="ECO:0007669"/>
    <property type="project" value="UniProtKB-SubCell"/>
</dbReference>
<dbReference type="InterPro" id="IPR035895">
    <property type="entry name" value="HPr-like_sf"/>
</dbReference>
<accession>A0A0S3QSE0</accession>
<gene>
    <name evidence="6" type="primary">hpr</name>
    <name evidence="6" type="ORF">TST_0448</name>
</gene>
<dbReference type="STRING" id="1298851.TST_0448"/>
<dbReference type="PROSITE" id="PS51350">
    <property type="entry name" value="PTS_HPR_DOM"/>
    <property type="match status" value="1"/>
</dbReference>
<dbReference type="OrthoDB" id="9809047at2"/>
<dbReference type="SUPFAM" id="SSF55594">
    <property type="entry name" value="HPr-like"/>
    <property type="match status" value="1"/>
</dbReference>
<dbReference type="RefSeq" id="WP_068549176.1">
    <property type="nucleotide sequence ID" value="NZ_AP013035.1"/>
</dbReference>
<comment type="subcellular location">
    <subcellularLocation>
        <location evidence="1">Cytoplasm</location>
    </subcellularLocation>
</comment>
<evidence type="ECO:0000256" key="1">
    <source>
        <dbReference type="ARBA" id="ARBA00004496"/>
    </source>
</evidence>
<dbReference type="GO" id="GO:0009401">
    <property type="term" value="P:phosphoenolpyruvate-dependent sugar phosphotransferase system"/>
    <property type="evidence" value="ECO:0007669"/>
    <property type="project" value="UniProtKB-KW"/>
</dbReference>
<evidence type="ECO:0000256" key="4">
    <source>
        <dbReference type="ARBA" id="ARBA00022683"/>
    </source>
</evidence>
<organism evidence="6 7">
    <name type="scientific">Thermosulfidibacter takaii (strain DSM 17441 / JCM 13301 / NBRC 103674 / ABI70S6)</name>
    <dbReference type="NCBI Taxonomy" id="1298851"/>
    <lineage>
        <taxon>Bacteria</taxon>
        <taxon>Pseudomonadati</taxon>
        <taxon>Thermosulfidibacterota</taxon>
        <taxon>Thermosulfidibacteria</taxon>
        <taxon>Thermosulfidibacterales</taxon>
        <taxon>Thermosulfidibacteraceae</taxon>
    </lineage>
</organism>
<comment type="similarity">
    <text evidence="2">Belongs to the HPr family.</text>
</comment>
<dbReference type="AlphaFoldDB" id="A0A0S3QSE0"/>
<keyword evidence="3" id="KW-0963">Cytoplasm</keyword>
<dbReference type="PANTHER" id="PTHR33705">
    <property type="entry name" value="PHOSPHOCARRIER PROTEIN HPR"/>
    <property type="match status" value="1"/>
</dbReference>
<dbReference type="NCBIfam" id="TIGR01003">
    <property type="entry name" value="PTS_HPr_family"/>
    <property type="match status" value="1"/>
</dbReference>
<dbReference type="PANTHER" id="PTHR33705:SF2">
    <property type="entry name" value="PHOSPHOCARRIER PROTEIN NPR"/>
    <property type="match status" value="1"/>
</dbReference>
<reference evidence="7" key="1">
    <citation type="journal article" date="2018" name="Science">
        <title>A primordial and reversible TCA cycle in a facultatively chemolithoautotrophic thermophile.</title>
        <authorList>
            <person name="Nunoura T."/>
            <person name="Chikaraishi Y."/>
            <person name="Izaki R."/>
            <person name="Suwa T."/>
            <person name="Sato T."/>
            <person name="Harada T."/>
            <person name="Mori K."/>
            <person name="Kato Y."/>
            <person name="Miyazaki M."/>
            <person name="Shimamura S."/>
            <person name="Yanagawa K."/>
            <person name="Shuto A."/>
            <person name="Ohkouchi N."/>
            <person name="Fujita N."/>
            <person name="Takaki Y."/>
            <person name="Atomi H."/>
            <person name="Takai K."/>
        </authorList>
    </citation>
    <scope>NUCLEOTIDE SEQUENCE [LARGE SCALE GENOMIC DNA]</scope>
    <source>
        <strain evidence="7">DSM 17441 / JCM 13301 / NBRC 103674 / ABI70S6</strain>
    </source>
</reference>
<dbReference type="KEGG" id="ttk:TST_0448"/>
<dbReference type="EMBL" id="AP013035">
    <property type="protein sequence ID" value="BAT71256.1"/>
    <property type="molecule type" value="Genomic_DNA"/>
</dbReference>
<protein>
    <submittedName>
        <fullName evidence="6">Phosphocarrier protein Hpr</fullName>
    </submittedName>
</protein>
<proteinExistence type="inferred from homology"/>
<keyword evidence="7" id="KW-1185">Reference proteome</keyword>
<dbReference type="CDD" id="cd00367">
    <property type="entry name" value="PTS-HPr_like"/>
    <property type="match status" value="1"/>
</dbReference>
<dbReference type="PRINTS" id="PR00107">
    <property type="entry name" value="PHOSPHOCPHPR"/>
</dbReference>
<feature type="domain" description="HPr" evidence="5">
    <location>
        <begin position="1"/>
        <end position="91"/>
    </location>
</feature>